<dbReference type="PANTHER" id="PTHR43304:SF1">
    <property type="entry name" value="PAC DOMAIN-CONTAINING PROTEIN"/>
    <property type="match status" value="1"/>
</dbReference>
<keyword evidence="5" id="KW-0418">Kinase</keyword>
<keyword evidence="8" id="KW-1185">Reference proteome</keyword>
<dbReference type="InterPro" id="IPR013655">
    <property type="entry name" value="PAS_fold_3"/>
</dbReference>
<evidence type="ECO:0000256" key="3">
    <source>
        <dbReference type="ARBA" id="ARBA00022553"/>
    </source>
</evidence>
<evidence type="ECO:0000313" key="7">
    <source>
        <dbReference type="EMBL" id="AEG45513.1"/>
    </source>
</evidence>
<organism evidence="8">
    <name type="scientific">Isoptericola variabilis (strain 225)</name>
    <dbReference type="NCBI Taxonomy" id="743718"/>
    <lineage>
        <taxon>Bacteria</taxon>
        <taxon>Bacillati</taxon>
        <taxon>Actinomycetota</taxon>
        <taxon>Actinomycetes</taxon>
        <taxon>Micrococcales</taxon>
        <taxon>Promicromonosporaceae</taxon>
        <taxon>Isoptericola</taxon>
    </lineage>
</organism>
<evidence type="ECO:0000256" key="1">
    <source>
        <dbReference type="ARBA" id="ARBA00000085"/>
    </source>
</evidence>
<evidence type="ECO:0000256" key="2">
    <source>
        <dbReference type="ARBA" id="ARBA00012438"/>
    </source>
</evidence>
<proteinExistence type="predicted"/>
<dbReference type="RefSeq" id="WP_013839903.1">
    <property type="nucleotide sequence ID" value="NC_015588.1"/>
</dbReference>
<dbReference type="Proteomes" id="UP000009236">
    <property type="component" value="Chromosome"/>
</dbReference>
<dbReference type="InterPro" id="IPR052162">
    <property type="entry name" value="Sensor_kinase/Photoreceptor"/>
</dbReference>
<evidence type="ECO:0000313" key="8">
    <source>
        <dbReference type="Proteomes" id="UP000009236"/>
    </source>
</evidence>
<dbReference type="KEGG" id="iva:Isova_2826"/>
<name>F6FV85_ISOV2</name>
<dbReference type="EC" id="2.7.13.3" evidence="2"/>
<evidence type="ECO:0000259" key="6">
    <source>
        <dbReference type="Pfam" id="PF08447"/>
    </source>
</evidence>
<dbReference type="STRING" id="743718.Isova_2826"/>
<gene>
    <name evidence="7" type="ordered locus">Isova_2826</name>
</gene>
<dbReference type="PANTHER" id="PTHR43304">
    <property type="entry name" value="PHYTOCHROME-LIKE PROTEIN CPH1"/>
    <property type="match status" value="1"/>
</dbReference>
<evidence type="ECO:0000256" key="5">
    <source>
        <dbReference type="ARBA" id="ARBA00022777"/>
    </source>
</evidence>
<evidence type="ECO:0000256" key="4">
    <source>
        <dbReference type="ARBA" id="ARBA00022679"/>
    </source>
</evidence>
<dbReference type="GO" id="GO:0004673">
    <property type="term" value="F:protein histidine kinase activity"/>
    <property type="evidence" value="ECO:0007669"/>
    <property type="project" value="UniProtKB-EC"/>
</dbReference>
<dbReference type="HOGENOM" id="CLU_079046_2_1_11"/>
<dbReference type="Gene3D" id="2.10.70.100">
    <property type="match status" value="1"/>
</dbReference>
<dbReference type="EMBL" id="CP002810">
    <property type="protein sequence ID" value="AEG45513.1"/>
    <property type="molecule type" value="Genomic_DNA"/>
</dbReference>
<dbReference type="SUPFAM" id="SSF55785">
    <property type="entry name" value="PYP-like sensor domain (PAS domain)"/>
    <property type="match status" value="1"/>
</dbReference>
<protein>
    <recommendedName>
        <fullName evidence="2">histidine kinase</fullName>
        <ecNumber evidence="2">2.7.13.3</ecNumber>
    </recommendedName>
</protein>
<dbReference type="Pfam" id="PF08447">
    <property type="entry name" value="PAS_3"/>
    <property type="match status" value="1"/>
</dbReference>
<keyword evidence="4" id="KW-0808">Transferase</keyword>
<dbReference type="InterPro" id="IPR035965">
    <property type="entry name" value="PAS-like_dom_sf"/>
</dbReference>
<reference evidence="7 8" key="1">
    <citation type="submission" date="2011-05" db="EMBL/GenBank/DDBJ databases">
        <title>Complete sequence of Isoptericola variabilis 225.</title>
        <authorList>
            <consortium name="US DOE Joint Genome Institute"/>
            <person name="Lucas S."/>
            <person name="Han J."/>
            <person name="Lapidus A."/>
            <person name="Cheng J.-F."/>
            <person name="Goodwin L."/>
            <person name="Pitluck S."/>
            <person name="Peters L."/>
            <person name="Mikhailova N."/>
            <person name="Zeytun A."/>
            <person name="Han C."/>
            <person name="Tapia R."/>
            <person name="Land M."/>
            <person name="Hauser L."/>
            <person name="Kyrpides N."/>
            <person name="Ivanova N."/>
            <person name="Pagani I."/>
            <person name="Siebers A."/>
            <person name="Allgaier M."/>
            <person name="Thelen M."/>
            <person name="Hugenholtz P."/>
            <person name="Gladden J."/>
            <person name="Woyke T."/>
        </authorList>
    </citation>
    <scope>NUCLEOTIDE SEQUENCE [LARGE SCALE GENOMIC DNA]</scope>
    <source>
        <strain evidence="8">225</strain>
    </source>
</reference>
<dbReference type="Gene3D" id="3.30.450.20">
    <property type="entry name" value="PAS domain"/>
    <property type="match status" value="1"/>
</dbReference>
<comment type="catalytic activity">
    <reaction evidence="1">
        <text>ATP + protein L-histidine = ADP + protein N-phospho-L-histidine.</text>
        <dbReference type="EC" id="2.7.13.3"/>
    </reaction>
</comment>
<dbReference type="eggNOG" id="COG3707">
    <property type="taxonomic scope" value="Bacteria"/>
</dbReference>
<feature type="domain" description="PAS fold-3" evidence="6">
    <location>
        <begin position="58"/>
        <end position="144"/>
    </location>
</feature>
<sequence>MAVTTLPTSDLRAGADTVSVDDVQTEAPIDIADLTQALAAGSSLLVGQYRVDLPTGRWWWSDEIYVMHGRRPGEIDPSVELMRSRKHPDDRGRLTRTATAALRAGRPFACSHRIVDKQGRARTVVVTGHGRRGPDGKVAQVAGYVMDVSPVLREALDREASSAVARAFVTEAALEQAKGAIMAIRGVDDVAALHVLAEAASAVGIPAHVAGAQVMKHLGKHGGDAGSPAEALDAALAAVRPVERPRGHEAQLARRRSR</sequence>
<accession>F6FV85</accession>
<keyword evidence="3" id="KW-0597">Phosphoprotein</keyword>
<dbReference type="AlphaFoldDB" id="F6FV85"/>